<dbReference type="GO" id="GO:0003824">
    <property type="term" value="F:catalytic activity"/>
    <property type="evidence" value="ECO:0007669"/>
    <property type="project" value="InterPro"/>
</dbReference>
<dbReference type="InterPro" id="IPR034505">
    <property type="entry name" value="Coproporphyrinogen-III_oxidase"/>
</dbReference>
<dbReference type="Proteomes" id="UP000886043">
    <property type="component" value="Unassembled WGS sequence"/>
</dbReference>
<proteinExistence type="predicted"/>
<dbReference type="PROSITE" id="PS51918">
    <property type="entry name" value="RADICAL_SAM"/>
    <property type="match status" value="1"/>
</dbReference>
<sequence length="307" mass="35387">PGFYARLFEHLGKIFPFQPEELTLEANPEGLDRARLRGYLTAGFNRLSLGFQSLLPRGLTALGRVHRVEEALRAYFQAREAGYRNISLDFIFGWPGQTLSLLERELEEAIRLGAEHLSFYELTPEPGTPLFRRLREGELVLPSEDTLVRMHGMIRERLSSAGYEAYEISNYARPGFRCRHNLFYWKARPYLGLGPAAASFLRRKRLRNPEDLQDYLRALREGELPARVEEELSEEGAFREAVILALRLSEGVDRQEFLARFGRDPGQFFAREIRELKELGLLEVSHRGFSFSPRGRLLASQVQLKFL</sequence>
<dbReference type="GO" id="GO:0005737">
    <property type="term" value="C:cytoplasm"/>
    <property type="evidence" value="ECO:0007669"/>
    <property type="project" value="TreeGrafter"/>
</dbReference>
<dbReference type="Pfam" id="PF04055">
    <property type="entry name" value="Radical_SAM"/>
    <property type="match status" value="1"/>
</dbReference>
<dbReference type="PANTHER" id="PTHR13932:SF5">
    <property type="entry name" value="RADICAL S-ADENOSYL METHIONINE DOMAIN-CONTAINING PROTEIN 1, MITOCHONDRIAL"/>
    <property type="match status" value="1"/>
</dbReference>
<dbReference type="SUPFAM" id="SSF102114">
    <property type="entry name" value="Radical SAM enzymes"/>
    <property type="match status" value="1"/>
</dbReference>
<dbReference type="AlphaFoldDB" id="A0A7C3CPI9"/>
<dbReference type="InterPro" id="IPR007197">
    <property type="entry name" value="rSAM"/>
</dbReference>
<comment type="caution">
    <text evidence="2">The sequence shown here is derived from an EMBL/GenBank/DDBJ whole genome shotgun (WGS) entry which is preliminary data.</text>
</comment>
<dbReference type="InterPro" id="IPR058240">
    <property type="entry name" value="rSAM_sf"/>
</dbReference>
<evidence type="ECO:0000313" key="2">
    <source>
        <dbReference type="EMBL" id="HFC97649.1"/>
    </source>
</evidence>
<name>A0A7C3CPI9_9BACT</name>
<dbReference type="PANTHER" id="PTHR13932">
    <property type="entry name" value="COPROPORPHYRINIGEN III OXIDASE"/>
    <property type="match status" value="1"/>
</dbReference>
<dbReference type="EMBL" id="DRMH01000053">
    <property type="protein sequence ID" value="HFC97649.1"/>
    <property type="molecule type" value="Genomic_DNA"/>
</dbReference>
<dbReference type="GO" id="GO:0006779">
    <property type="term" value="P:porphyrin-containing compound biosynthetic process"/>
    <property type="evidence" value="ECO:0007669"/>
    <property type="project" value="TreeGrafter"/>
</dbReference>
<dbReference type="GO" id="GO:0051539">
    <property type="term" value="F:4 iron, 4 sulfur cluster binding"/>
    <property type="evidence" value="ECO:0007669"/>
    <property type="project" value="TreeGrafter"/>
</dbReference>
<dbReference type="InterPro" id="IPR006638">
    <property type="entry name" value="Elp3/MiaA/NifB-like_rSAM"/>
</dbReference>
<accession>A0A7C3CPI9</accession>
<dbReference type="SMART" id="SM00729">
    <property type="entry name" value="Elp3"/>
    <property type="match status" value="1"/>
</dbReference>
<gene>
    <name evidence="2" type="ORF">ENJ40_04200</name>
</gene>
<dbReference type="Pfam" id="PF06969">
    <property type="entry name" value="HemN_C"/>
    <property type="match status" value="1"/>
</dbReference>
<protein>
    <submittedName>
        <fullName evidence="2">Coproporphyrinogen III oxidase family protein</fullName>
    </submittedName>
</protein>
<reference evidence="2" key="1">
    <citation type="journal article" date="2020" name="mSystems">
        <title>Genome- and Community-Level Interaction Insights into Carbon Utilization and Element Cycling Functions of Hydrothermarchaeota in Hydrothermal Sediment.</title>
        <authorList>
            <person name="Zhou Z."/>
            <person name="Liu Y."/>
            <person name="Xu W."/>
            <person name="Pan J."/>
            <person name="Luo Z.H."/>
            <person name="Li M."/>
        </authorList>
    </citation>
    <scope>NUCLEOTIDE SEQUENCE [LARGE SCALE GENOMIC DNA]</scope>
    <source>
        <strain evidence="2">HyVt-483</strain>
    </source>
</reference>
<feature type="domain" description="Radical SAM core" evidence="1">
    <location>
        <begin position="1"/>
        <end position="164"/>
    </location>
</feature>
<evidence type="ECO:0000259" key="1">
    <source>
        <dbReference type="PROSITE" id="PS51918"/>
    </source>
</evidence>
<dbReference type="InterPro" id="IPR010723">
    <property type="entry name" value="HemN_C"/>
</dbReference>
<dbReference type="Gene3D" id="3.30.750.200">
    <property type="match status" value="1"/>
</dbReference>
<feature type="non-terminal residue" evidence="2">
    <location>
        <position position="1"/>
    </location>
</feature>
<organism evidence="2">
    <name type="scientific">Thermosulfurimonas dismutans</name>
    <dbReference type="NCBI Taxonomy" id="999894"/>
    <lineage>
        <taxon>Bacteria</taxon>
        <taxon>Pseudomonadati</taxon>
        <taxon>Thermodesulfobacteriota</taxon>
        <taxon>Thermodesulfobacteria</taxon>
        <taxon>Thermodesulfobacteriales</taxon>
        <taxon>Thermodesulfobacteriaceae</taxon>
        <taxon>Thermosulfurimonas</taxon>
    </lineage>
</organism>